<proteinExistence type="predicted"/>
<dbReference type="PANTHER" id="PTHR14614">
    <property type="entry name" value="HEPATOCELLULAR CARCINOMA-ASSOCIATED ANTIGEN"/>
    <property type="match status" value="1"/>
</dbReference>
<dbReference type="Gene3D" id="3.40.50.150">
    <property type="entry name" value="Vaccinia Virus protein VP39"/>
    <property type="match status" value="2"/>
</dbReference>
<name>A0A813JKK5_POLGL</name>
<organism evidence="2 3">
    <name type="scientific">Polarella glacialis</name>
    <name type="common">Dinoflagellate</name>
    <dbReference type="NCBI Taxonomy" id="89957"/>
    <lineage>
        <taxon>Eukaryota</taxon>
        <taxon>Sar</taxon>
        <taxon>Alveolata</taxon>
        <taxon>Dinophyceae</taxon>
        <taxon>Suessiales</taxon>
        <taxon>Suessiaceae</taxon>
        <taxon>Polarella</taxon>
    </lineage>
</organism>
<evidence type="ECO:0000313" key="3">
    <source>
        <dbReference type="Proteomes" id="UP000626109"/>
    </source>
</evidence>
<dbReference type="Pfam" id="PF10294">
    <property type="entry name" value="Methyltransf_16"/>
    <property type="match status" value="2"/>
</dbReference>
<dbReference type="AlphaFoldDB" id="A0A813JKK5"/>
<sequence length="351" mass="37119">PKPAATHIIAPMACGSMRWQNQSFSFRGQGFKVAHFDVSAKGEGDSSSASSDGEETRAVRRQRSNHQKDLLERCETELGACLWLETNLAALQVLEAWRPSYTGLRVMELGAGAGACGIALALDGADAMITDLEPLLPLMQHNVSLNGLQPPSASASGEERTPTSPGSNANGEPGPPADLESQPQPQSTEAAPILKEAEPAVAKVPATRTQGSRGKVREKAGSRLSRKAAAAEAAEREATAAESRVRGSCRAAALEWGQEEKQPELPSSSFDVLVVCDCLYENKDSWTSLQAILCRLAAPAASVVLASAMLRKPFLEEFVSRLLEAGFALAKKDEGGELGEVAIAVLHPPEA</sequence>
<evidence type="ECO:0000256" key="1">
    <source>
        <dbReference type="SAM" id="MobiDB-lite"/>
    </source>
</evidence>
<dbReference type="InterPro" id="IPR019410">
    <property type="entry name" value="Methyltransf_16"/>
</dbReference>
<dbReference type="EMBL" id="CAJNNW010025713">
    <property type="protein sequence ID" value="CAE8678812.1"/>
    <property type="molecule type" value="Genomic_DNA"/>
</dbReference>
<accession>A0A813JKK5</accession>
<dbReference type="Proteomes" id="UP000626109">
    <property type="component" value="Unassembled WGS sequence"/>
</dbReference>
<feature type="compositionally biased region" description="Polar residues" evidence="1">
    <location>
        <begin position="146"/>
        <end position="155"/>
    </location>
</feature>
<protein>
    <recommendedName>
        <fullName evidence="4">Calmodulin-lysine N-methyltransferase</fullName>
    </recommendedName>
</protein>
<reference evidence="2" key="1">
    <citation type="submission" date="2021-02" db="EMBL/GenBank/DDBJ databases">
        <authorList>
            <person name="Dougan E. K."/>
            <person name="Rhodes N."/>
            <person name="Thang M."/>
            <person name="Chan C."/>
        </authorList>
    </citation>
    <scope>NUCLEOTIDE SEQUENCE</scope>
</reference>
<comment type="caution">
    <text evidence="2">The sequence shown here is derived from an EMBL/GenBank/DDBJ whole genome shotgun (WGS) entry which is preliminary data.</text>
</comment>
<feature type="compositionally biased region" description="Basic and acidic residues" evidence="1">
    <location>
        <begin position="233"/>
        <end position="244"/>
    </location>
</feature>
<evidence type="ECO:0008006" key="4">
    <source>
        <dbReference type="Google" id="ProtNLM"/>
    </source>
</evidence>
<feature type="region of interest" description="Disordered" evidence="1">
    <location>
        <begin position="146"/>
        <end position="244"/>
    </location>
</feature>
<dbReference type="InterPro" id="IPR029063">
    <property type="entry name" value="SAM-dependent_MTases_sf"/>
</dbReference>
<evidence type="ECO:0000313" key="2">
    <source>
        <dbReference type="EMBL" id="CAE8678812.1"/>
    </source>
</evidence>
<feature type="region of interest" description="Disordered" evidence="1">
    <location>
        <begin position="41"/>
        <end position="66"/>
    </location>
</feature>
<gene>
    <name evidence="2" type="ORF">PGLA2088_LOCUS21017</name>
</gene>
<dbReference type="SUPFAM" id="SSF53335">
    <property type="entry name" value="S-adenosyl-L-methionine-dependent methyltransferases"/>
    <property type="match status" value="1"/>
</dbReference>
<feature type="non-terminal residue" evidence="2">
    <location>
        <position position="1"/>
    </location>
</feature>